<proteinExistence type="predicted"/>
<evidence type="ECO:0000313" key="1">
    <source>
        <dbReference type="EMBL" id="KAJ8876092.1"/>
    </source>
</evidence>
<protein>
    <submittedName>
        <fullName evidence="1">Uncharacterized protein</fullName>
    </submittedName>
</protein>
<evidence type="ECO:0000313" key="2">
    <source>
        <dbReference type="Proteomes" id="UP001159363"/>
    </source>
</evidence>
<sequence>MSLPLSACISTGSVGDVCPVSRWLSGYPARLPQMRTRLNPRPGHFRIFASRNRAVRCHLPAGFLGDLQFPTALSFRRCSMLTSNARIGSQDLAVETVSLLASHQSEQGSIPCRVTPGFSQVGIVPHDAIGGGGPSRISRFPQPCIPALLHSHLILSPSALKISFLRAAQNSQQNFMNYFEDFKIVMTSGPHRGEGHPGRLAGVVPLGGWLSETALAKDHVPGPAVTQCREWQEQQQPLPYILATFYSSLGQSPLGLSCPCALVIPIDAAQRKHCTPVQRLARRSEGASGARVNVVLIGPALPFLKRSKNIRVGGAP</sequence>
<dbReference type="Proteomes" id="UP001159363">
    <property type="component" value="Chromosome 8"/>
</dbReference>
<accession>A0ABQ9GVP2</accession>
<comment type="caution">
    <text evidence="1">The sequence shown here is derived from an EMBL/GenBank/DDBJ whole genome shotgun (WGS) entry which is preliminary data.</text>
</comment>
<keyword evidence="2" id="KW-1185">Reference proteome</keyword>
<name>A0ABQ9GVP2_9NEOP</name>
<reference evidence="1 2" key="1">
    <citation type="submission" date="2023-02" db="EMBL/GenBank/DDBJ databases">
        <title>LHISI_Scaffold_Assembly.</title>
        <authorList>
            <person name="Stuart O.P."/>
            <person name="Cleave R."/>
            <person name="Magrath M.J.L."/>
            <person name="Mikheyev A.S."/>
        </authorList>
    </citation>
    <scope>NUCLEOTIDE SEQUENCE [LARGE SCALE GENOMIC DNA]</scope>
    <source>
        <strain evidence="1">Daus_M_001</strain>
        <tissue evidence="1">Leg muscle</tissue>
    </source>
</reference>
<organism evidence="1 2">
    <name type="scientific">Dryococelus australis</name>
    <dbReference type="NCBI Taxonomy" id="614101"/>
    <lineage>
        <taxon>Eukaryota</taxon>
        <taxon>Metazoa</taxon>
        <taxon>Ecdysozoa</taxon>
        <taxon>Arthropoda</taxon>
        <taxon>Hexapoda</taxon>
        <taxon>Insecta</taxon>
        <taxon>Pterygota</taxon>
        <taxon>Neoptera</taxon>
        <taxon>Polyneoptera</taxon>
        <taxon>Phasmatodea</taxon>
        <taxon>Verophasmatodea</taxon>
        <taxon>Anareolatae</taxon>
        <taxon>Phasmatidae</taxon>
        <taxon>Eurycanthinae</taxon>
        <taxon>Dryococelus</taxon>
    </lineage>
</organism>
<dbReference type="EMBL" id="JARBHB010000009">
    <property type="protein sequence ID" value="KAJ8876092.1"/>
    <property type="molecule type" value="Genomic_DNA"/>
</dbReference>
<gene>
    <name evidence="1" type="ORF">PR048_024001</name>
</gene>